<evidence type="ECO:0000256" key="4">
    <source>
        <dbReference type="ARBA" id="ARBA00022692"/>
    </source>
</evidence>
<name>A0A0E9NP92_SAICN</name>
<dbReference type="GO" id="GO:0006865">
    <property type="term" value="P:amino acid transport"/>
    <property type="evidence" value="ECO:0007669"/>
    <property type="project" value="UniProtKB-KW"/>
</dbReference>
<protein>
    <recommendedName>
        <fullName evidence="8">Autophagy-related protein</fullName>
    </recommendedName>
</protein>
<evidence type="ECO:0000256" key="3">
    <source>
        <dbReference type="ARBA" id="ARBA00022448"/>
    </source>
</evidence>
<feature type="transmembrane region" description="Helical" evidence="8">
    <location>
        <begin position="356"/>
        <end position="377"/>
    </location>
</feature>
<reference evidence="9 10" key="1">
    <citation type="journal article" date="2011" name="J. Gen. Appl. Microbiol.">
        <title>Draft genome sequencing of the enigmatic yeast Saitoella complicata.</title>
        <authorList>
            <person name="Nishida H."/>
            <person name="Hamamoto M."/>
            <person name="Sugiyama J."/>
        </authorList>
    </citation>
    <scope>NUCLEOTIDE SEQUENCE [LARGE SCALE GENOMIC DNA]</scope>
    <source>
        <strain evidence="9 10">NRRL Y-17804</strain>
    </source>
</reference>
<dbReference type="Pfam" id="PF11700">
    <property type="entry name" value="ATG22"/>
    <property type="match status" value="1"/>
</dbReference>
<dbReference type="STRING" id="698492.A0A0E9NP92"/>
<keyword evidence="8" id="KW-0029">Amino-acid transport</keyword>
<dbReference type="InterPro" id="IPR024671">
    <property type="entry name" value="Atg22-like"/>
</dbReference>
<organism evidence="9 10">
    <name type="scientific">Saitoella complicata (strain BCRC 22490 / CBS 7301 / JCM 7358 / NBRC 10748 / NRRL Y-17804)</name>
    <dbReference type="NCBI Taxonomy" id="698492"/>
    <lineage>
        <taxon>Eukaryota</taxon>
        <taxon>Fungi</taxon>
        <taxon>Dikarya</taxon>
        <taxon>Ascomycota</taxon>
        <taxon>Taphrinomycotina</taxon>
        <taxon>Taphrinomycotina incertae sedis</taxon>
        <taxon>Saitoella</taxon>
    </lineage>
</organism>
<feature type="transmembrane region" description="Helical" evidence="8">
    <location>
        <begin position="454"/>
        <end position="473"/>
    </location>
</feature>
<feature type="transmembrane region" description="Helical" evidence="8">
    <location>
        <begin position="215"/>
        <end position="238"/>
    </location>
</feature>
<comment type="caution">
    <text evidence="8">Lacks conserved residue(s) required for the propagation of feature annotation.</text>
</comment>
<evidence type="ECO:0000313" key="9">
    <source>
        <dbReference type="EMBL" id="GAO51486.1"/>
    </source>
</evidence>
<dbReference type="EMBL" id="BACD03000047">
    <property type="protein sequence ID" value="GAO51486.1"/>
    <property type="molecule type" value="Genomic_DNA"/>
</dbReference>
<evidence type="ECO:0000256" key="8">
    <source>
        <dbReference type="RuleBase" id="RU363073"/>
    </source>
</evidence>
<dbReference type="InterPro" id="IPR050495">
    <property type="entry name" value="ATG22/LtaA_families"/>
</dbReference>
<gene>
    <name evidence="9" type="ORF">G7K_5586-t1</name>
</gene>
<dbReference type="AlphaFoldDB" id="A0A0E9NP92"/>
<dbReference type="InterPro" id="IPR036259">
    <property type="entry name" value="MFS_trans_sf"/>
</dbReference>
<feature type="transmembrane region" description="Helical" evidence="8">
    <location>
        <begin position="421"/>
        <end position="442"/>
    </location>
</feature>
<evidence type="ECO:0000256" key="2">
    <source>
        <dbReference type="ARBA" id="ARBA00006978"/>
    </source>
</evidence>
<evidence type="ECO:0000256" key="7">
    <source>
        <dbReference type="ARBA" id="ARBA00023136"/>
    </source>
</evidence>
<reference evidence="9 10" key="2">
    <citation type="journal article" date="2014" name="J. Gen. Appl. Microbiol.">
        <title>The early diverging ascomycetous budding yeast Saitoella complicata has three histone deacetylases belonging to the Clr6, Hos2, and Rpd3 lineages.</title>
        <authorList>
            <person name="Nishida H."/>
            <person name="Matsumoto T."/>
            <person name="Kondo S."/>
            <person name="Hamamoto M."/>
            <person name="Yoshikawa H."/>
        </authorList>
    </citation>
    <scope>NUCLEOTIDE SEQUENCE [LARGE SCALE GENOMIC DNA]</scope>
    <source>
        <strain evidence="9 10">NRRL Y-17804</strain>
    </source>
</reference>
<comment type="similarity">
    <text evidence="2 8">Belongs to the ATG22 family.</text>
</comment>
<evidence type="ECO:0000256" key="5">
    <source>
        <dbReference type="ARBA" id="ARBA00022989"/>
    </source>
</evidence>
<dbReference type="SUPFAM" id="SSF103473">
    <property type="entry name" value="MFS general substrate transporter"/>
    <property type="match status" value="1"/>
</dbReference>
<dbReference type="Gene3D" id="1.20.1250.20">
    <property type="entry name" value="MFS general substrate transporter like domains"/>
    <property type="match status" value="1"/>
</dbReference>
<proteinExistence type="inferred from homology"/>
<feature type="transmembrane region" description="Helical" evidence="8">
    <location>
        <begin position="319"/>
        <end position="344"/>
    </location>
</feature>
<keyword evidence="8" id="KW-0926">Vacuole</keyword>
<keyword evidence="4 8" id="KW-0812">Transmembrane</keyword>
<feature type="transmembrane region" description="Helical" evidence="8">
    <location>
        <begin position="108"/>
        <end position="130"/>
    </location>
</feature>
<feature type="transmembrane region" description="Helical" evidence="8">
    <location>
        <begin position="142"/>
        <end position="161"/>
    </location>
</feature>
<comment type="caution">
    <text evidence="9">The sequence shown here is derived from an EMBL/GenBank/DDBJ whole genome shotgun (WGS) entry which is preliminary data.</text>
</comment>
<dbReference type="GO" id="GO:0006914">
    <property type="term" value="P:autophagy"/>
    <property type="evidence" value="ECO:0007669"/>
    <property type="project" value="UniProtKB-KW"/>
</dbReference>
<comment type="function">
    <text evidence="8">Vacuolar effluxer which mediate the efflux of amino acids resulting from autophagic degradation. The release of autophagic amino acids allows the maintenance of protein synthesis and viability during nitrogen starvation.</text>
</comment>
<keyword evidence="5 8" id="KW-1133">Transmembrane helix</keyword>
<evidence type="ECO:0000256" key="1">
    <source>
        <dbReference type="ARBA" id="ARBA00004128"/>
    </source>
</evidence>
<feature type="transmembrane region" description="Helical" evidence="8">
    <location>
        <begin position="389"/>
        <end position="409"/>
    </location>
</feature>
<accession>A0A0E9NP92</accession>
<dbReference type="PANTHER" id="PTHR23519:SF5">
    <property type="entry name" value="AUTOPHAGY-RELATED PROTEIN"/>
    <property type="match status" value="1"/>
</dbReference>
<feature type="transmembrane region" description="Helical" evidence="8">
    <location>
        <begin position="250"/>
        <end position="272"/>
    </location>
</feature>
<dbReference type="OMA" id="DGWGMVG"/>
<keyword evidence="3 8" id="KW-0813">Transport</keyword>
<dbReference type="Proteomes" id="UP000033140">
    <property type="component" value="Unassembled WGS sequence"/>
</dbReference>
<keyword evidence="10" id="KW-1185">Reference proteome</keyword>
<dbReference type="GO" id="GO:0005774">
    <property type="term" value="C:vacuolar membrane"/>
    <property type="evidence" value="ECO:0007669"/>
    <property type="project" value="UniProtKB-SubCell"/>
</dbReference>
<evidence type="ECO:0000256" key="6">
    <source>
        <dbReference type="ARBA" id="ARBA00023006"/>
    </source>
</evidence>
<sequence length="495" mass="54609">MAKSVAIESGMSGFEEPLHAIQLQLRENKTVATGKDQVVETVGSTEDIEGSDAQPVTTTKWEVWAYYLYYVGNSGLGPFNFGPALMQNLLSQAADSNGLLPFATPKSINAIVLEANGISFAIQCVLFLILGSFADYGRWRRVILIVLSILAWADGFAWLGVTDPTTLTFWTAAFPSLVRDLPILQASRCDLTTAATTPEAHAALDSYHRNRLSNMSFYVCSCGELLILAIVVGIMYACNANGTLAQNTRANAIILAFASSIWILVAIPWFILEKPRLGQQMPKDKNYFTVSFWNIARATKTVTVIGTLQYEIASYSTLLLTYLLLTYLLIVGISTQALGIHAFWSLQKHYHIPTKSMLLLVVLFLLLLIAWGCIGITSPTFGFKHLWEIWAYQAFYGFLVCPWYAYSQTMISELVPHGKEFLFFALFSIVGKTSSFVGPFVSSAIVERSGNGNMPFAFLMGLAGVGVGVLWFVDVERSRGECERFLREEGDGGDN</sequence>
<evidence type="ECO:0000313" key="10">
    <source>
        <dbReference type="Proteomes" id="UP000033140"/>
    </source>
</evidence>
<reference evidence="9 10" key="3">
    <citation type="journal article" date="2015" name="Genome Announc.">
        <title>Draft Genome Sequence of the Archiascomycetous Yeast Saitoella complicata.</title>
        <authorList>
            <person name="Yamauchi K."/>
            <person name="Kondo S."/>
            <person name="Hamamoto M."/>
            <person name="Takahashi Y."/>
            <person name="Ogura Y."/>
            <person name="Hayashi T."/>
            <person name="Nishida H."/>
        </authorList>
    </citation>
    <scope>NUCLEOTIDE SEQUENCE [LARGE SCALE GENOMIC DNA]</scope>
    <source>
        <strain evidence="9 10">NRRL Y-17804</strain>
    </source>
</reference>
<keyword evidence="7 8" id="KW-0472">Membrane</keyword>
<dbReference type="PANTHER" id="PTHR23519">
    <property type="entry name" value="AUTOPHAGY-RELATED PROTEIN 22"/>
    <property type="match status" value="1"/>
</dbReference>
<keyword evidence="6 8" id="KW-0072">Autophagy</keyword>
<comment type="subcellular location">
    <subcellularLocation>
        <location evidence="1 8">Vacuole membrane</location>
        <topology evidence="1 8">Multi-pass membrane protein</topology>
    </subcellularLocation>
</comment>